<gene>
    <name evidence="2" type="primary">At1g80150_3</name>
    <name evidence="2" type="ORF">g.71288</name>
</gene>
<feature type="non-terminal residue" evidence="2">
    <location>
        <position position="1"/>
    </location>
</feature>
<protein>
    <submittedName>
        <fullName evidence="2">Pentatricopeptide repeat-containing protein At1g80150, mitochondrial</fullName>
    </submittedName>
</protein>
<feature type="region of interest" description="Disordered" evidence="1">
    <location>
        <begin position="72"/>
        <end position="95"/>
    </location>
</feature>
<organism evidence="2">
    <name type="scientific">Anthurium amnicola</name>
    <dbReference type="NCBI Taxonomy" id="1678845"/>
    <lineage>
        <taxon>Eukaryota</taxon>
        <taxon>Viridiplantae</taxon>
        <taxon>Streptophyta</taxon>
        <taxon>Embryophyta</taxon>
        <taxon>Tracheophyta</taxon>
        <taxon>Spermatophyta</taxon>
        <taxon>Magnoliopsida</taxon>
        <taxon>Liliopsida</taxon>
        <taxon>Araceae</taxon>
        <taxon>Pothoideae</taxon>
        <taxon>Potheae</taxon>
        <taxon>Anthurium</taxon>
    </lineage>
</organism>
<name>A0A1D1Z366_9ARAE</name>
<proteinExistence type="predicted"/>
<evidence type="ECO:0000313" key="2">
    <source>
        <dbReference type="EMBL" id="JAT61272.1"/>
    </source>
</evidence>
<dbReference type="EMBL" id="GDJX01006664">
    <property type="protein sequence ID" value="JAT61272.1"/>
    <property type="molecule type" value="Transcribed_RNA"/>
</dbReference>
<reference evidence="2" key="1">
    <citation type="submission" date="2015-07" db="EMBL/GenBank/DDBJ databases">
        <title>Transcriptome Assembly of Anthurium amnicola.</title>
        <authorList>
            <person name="Suzuki J."/>
        </authorList>
    </citation>
    <scope>NUCLEOTIDE SEQUENCE</scope>
</reference>
<dbReference type="AlphaFoldDB" id="A0A1D1Z366"/>
<accession>A0A1D1Z366</accession>
<evidence type="ECO:0000256" key="1">
    <source>
        <dbReference type="SAM" id="MobiDB-lite"/>
    </source>
</evidence>
<sequence>RRRRRSGRLRNMLSPRTVRRLCAAFDTVVLTAIAASLSKPRTKSKSDLAPFASFPVSPLPLEPASHLTSAAVNSTESAIPPLPSGSHAIPDQRPDPAFNSEPALVALKKERDPEKLFRLFQSSAQNRLVIEIRFAFQDTVSHLAGARRFDLLEQ</sequence>